<reference evidence="1 2" key="1">
    <citation type="journal article" date="2012" name="Science">
        <title>The Paleozoic origin of enzymatic lignin decomposition reconstructed from 31 fungal genomes.</title>
        <authorList>
            <person name="Floudas D."/>
            <person name="Binder M."/>
            <person name="Riley R."/>
            <person name="Barry K."/>
            <person name="Blanchette R.A."/>
            <person name="Henrissat B."/>
            <person name="Martinez A.T."/>
            <person name="Otillar R."/>
            <person name="Spatafora J.W."/>
            <person name="Yadav J.S."/>
            <person name="Aerts A."/>
            <person name="Benoit I."/>
            <person name="Boyd A."/>
            <person name="Carlson A."/>
            <person name="Copeland A."/>
            <person name="Coutinho P.M."/>
            <person name="de Vries R.P."/>
            <person name="Ferreira P."/>
            <person name="Findley K."/>
            <person name="Foster B."/>
            <person name="Gaskell J."/>
            <person name="Glotzer D."/>
            <person name="Gorecki P."/>
            <person name="Heitman J."/>
            <person name="Hesse C."/>
            <person name="Hori C."/>
            <person name="Igarashi K."/>
            <person name="Jurgens J.A."/>
            <person name="Kallen N."/>
            <person name="Kersten P."/>
            <person name="Kohler A."/>
            <person name="Kuees U."/>
            <person name="Kumar T.K.A."/>
            <person name="Kuo A."/>
            <person name="LaButti K."/>
            <person name="Larrondo L.F."/>
            <person name="Lindquist E."/>
            <person name="Ling A."/>
            <person name="Lombard V."/>
            <person name="Lucas S."/>
            <person name="Lundell T."/>
            <person name="Martin R."/>
            <person name="McLaughlin D.J."/>
            <person name="Morgenstern I."/>
            <person name="Morin E."/>
            <person name="Murat C."/>
            <person name="Nagy L.G."/>
            <person name="Nolan M."/>
            <person name="Ohm R.A."/>
            <person name="Patyshakuliyeva A."/>
            <person name="Rokas A."/>
            <person name="Ruiz-Duenas F.J."/>
            <person name="Sabat G."/>
            <person name="Salamov A."/>
            <person name="Samejima M."/>
            <person name="Schmutz J."/>
            <person name="Slot J.C."/>
            <person name="St John F."/>
            <person name="Stenlid J."/>
            <person name="Sun H."/>
            <person name="Sun S."/>
            <person name="Syed K."/>
            <person name="Tsang A."/>
            <person name="Wiebenga A."/>
            <person name="Young D."/>
            <person name="Pisabarro A."/>
            <person name="Eastwood D.C."/>
            <person name="Martin F."/>
            <person name="Cullen D."/>
            <person name="Grigoriev I.V."/>
            <person name="Hibbett D.S."/>
        </authorList>
    </citation>
    <scope>NUCLEOTIDE SEQUENCE [LARGE SCALE GENOMIC DNA]</scope>
    <source>
        <strain evidence="1 2">MD-104</strain>
    </source>
</reference>
<evidence type="ECO:0000313" key="2">
    <source>
        <dbReference type="Proteomes" id="UP000218811"/>
    </source>
</evidence>
<gene>
    <name evidence="1" type="ORF">WOLCODRAFT_139974</name>
</gene>
<accession>A0A2H3JA41</accession>
<organism evidence="1 2">
    <name type="scientific">Wolfiporia cocos (strain MD-104)</name>
    <name type="common">Brown rot fungus</name>
    <dbReference type="NCBI Taxonomy" id="742152"/>
    <lineage>
        <taxon>Eukaryota</taxon>
        <taxon>Fungi</taxon>
        <taxon>Dikarya</taxon>
        <taxon>Basidiomycota</taxon>
        <taxon>Agaricomycotina</taxon>
        <taxon>Agaricomycetes</taxon>
        <taxon>Polyporales</taxon>
        <taxon>Phaeolaceae</taxon>
        <taxon>Wolfiporia</taxon>
    </lineage>
</organism>
<feature type="non-terminal residue" evidence="1">
    <location>
        <position position="1"/>
    </location>
</feature>
<sequence length="70" mass="7226">RTSSALSALCGAPFSFGASCLASPLVADTFSRAPCTAPPASGSARQFVQSTYISIWNAILASRWISQADS</sequence>
<proteinExistence type="predicted"/>
<keyword evidence="2" id="KW-1185">Reference proteome</keyword>
<name>A0A2H3JA41_WOLCO</name>
<dbReference type="EMBL" id="KB467854">
    <property type="protein sequence ID" value="PCH35609.1"/>
    <property type="molecule type" value="Genomic_DNA"/>
</dbReference>
<protein>
    <submittedName>
        <fullName evidence="1">Uncharacterized protein</fullName>
    </submittedName>
</protein>
<dbReference type="AlphaFoldDB" id="A0A2H3JA41"/>
<dbReference type="Proteomes" id="UP000218811">
    <property type="component" value="Unassembled WGS sequence"/>
</dbReference>
<evidence type="ECO:0000313" key="1">
    <source>
        <dbReference type="EMBL" id="PCH35609.1"/>
    </source>
</evidence>